<dbReference type="RefSeq" id="WP_323451862.1">
    <property type="nucleotide sequence ID" value="NZ_BSBI01000029.1"/>
</dbReference>
<reference evidence="2 3" key="1">
    <citation type="submission" date="2022-10" db="EMBL/GenBank/DDBJ databases">
        <title>Draft genome sequence of Streptomyces sp. YSPA8.</title>
        <authorList>
            <person name="Moriuchi R."/>
            <person name="Dohra H."/>
            <person name="Yamamura H."/>
            <person name="Kodani S."/>
        </authorList>
    </citation>
    <scope>NUCLEOTIDE SEQUENCE [LARGE SCALE GENOMIC DNA]</scope>
    <source>
        <strain evidence="2 3">YSPA8</strain>
    </source>
</reference>
<keyword evidence="3" id="KW-1185">Reference proteome</keyword>
<comment type="caution">
    <text evidence="2">The sequence shown here is derived from an EMBL/GenBank/DDBJ whole genome shotgun (WGS) entry which is preliminary data.</text>
</comment>
<evidence type="ECO:0000256" key="1">
    <source>
        <dbReference type="SAM" id="Phobius"/>
    </source>
</evidence>
<feature type="transmembrane region" description="Helical" evidence="1">
    <location>
        <begin position="60"/>
        <end position="77"/>
    </location>
</feature>
<evidence type="ECO:0000313" key="3">
    <source>
        <dbReference type="Proteomes" id="UP001291653"/>
    </source>
</evidence>
<proteinExistence type="predicted"/>
<accession>A0ABQ5PBZ6</accession>
<evidence type="ECO:0000313" key="2">
    <source>
        <dbReference type="EMBL" id="GLF99936.1"/>
    </source>
</evidence>
<evidence type="ECO:0008006" key="4">
    <source>
        <dbReference type="Google" id="ProtNLM"/>
    </source>
</evidence>
<dbReference type="EMBL" id="BSBI01000029">
    <property type="protein sequence ID" value="GLF99936.1"/>
    <property type="molecule type" value="Genomic_DNA"/>
</dbReference>
<keyword evidence="1" id="KW-0812">Transmembrane</keyword>
<feature type="transmembrane region" description="Helical" evidence="1">
    <location>
        <begin position="38"/>
        <end position="55"/>
    </location>
</feature>
<gene>
    <name evidence="2" type="ORF">SYYSPA8_36585</name>
</gene>
<dbReference type="Proteomes" id="UP001291653">
    <property type="component" value="Unassembled WGS sequence"/>
</dbReference>
<sequence length="175" mass="18996">MTTQRDLSHDRAAVGALAVCGILTGVLAATSGDPLLRLLAVVLLAGAAAGCFRVFPRRPYAYWPAWLASAAVAALLAQPHTGLFRVLPLSLAAVEAAVGLVLAAAWYRRRDGRGDWLVWLPDEGTVLRREWSRRAAIRWAEGYGERCEISRAGDFPEVAGRAALYPDPDRPHRRG</sequence>
<feature type="transmembrane region" description="Helical" evidence="1">
    <location>
        <begin position="83"/>
        <end position="107"/>
    </location>
</feature>
<name>A0ABQ5PBZ6_9ACTN</name>
<protein>
    <recommendedName>
        <fullName evidence="4">Integral membrane protein</fullName>
    </recommendedName>
</protein>
<keyword evidence="1" id="KW-0472">Membrane</keyword>
<organism evidence="2 3">
    <name type="scientific">Streptomyces yaizuensis</name>
    <dbReference type="NCBI Taxonomy" id="2989713"/>
    <lineage>
        <taxon>Bacteria</taxon>
        <taxon>Bacillati</taxon>
        <taxon>Actinomycetota</taxon>
        <taxon>Actinomycetes</taxon>
        <taxon>Kitasatosporales</taxon>
        <taxon>Streptomycetaceae</taxon>
        <taxon>Streptomyces</taxon>
    </lineage>
</organism>
<keyword evidence="1" id="KW-1133">Transmembrane helix</keyword>